<evidence type="ECO:0000313" key="1">
    <source>
        <dbReference type="EMBL" id="QPC82422.1"/>
    </source>
</evidence>
<dbReference type="EMBL" id="CP062983">
    <property type="protein sequence ID" value="QPC82422.1"/>
    <property type="molecule type" value="Genomic_DNA"/>
</dbReference>
<dbReference type="Proteomes" id="UP000594468">
    <property type="component" value="Chromosome"/>
</dbReference>
<proteinExistence type="predicted"/>
<keyword evidence="2" id="KW-1185">Reference proteome</keyword>
<name>A0A7S8IEC1_9CHLR</name>
<protein>
    <submittedName>
        <fullName evidence="1">Uncharacterized protein</fullName>
    </submittedName>
</protein>
<gene>
    <name evidence="1" type="ORF">G4Y79_22500</name>
</gene>
<reference evidence="1 2" key="1">
    <citation type="submission" date="2020-02" db="EMBL/GenBank/DDBJ databases">
        <authorList>
            <person name="Zheng R.K."/>
            <person name="Sun C.M."/>
        </authorList>
    </citation>
    <scope>NUCLEOTIDE SEQUENCE [LARGE SCALE GENOMIC DNA]</scope>
    <source>
        <strain evidence="2">rifampicinis</strain>
    </source>
</reference>
<sequence>MAFQLIYPDVLGSITSGKRFSLGPIQYAVGIFPRQVYINQPTEVIVIVQNMVQDDVQFQVNIELPTKLPGGKELKAHILRPEASEQLGPGEVAVLHLPLVVVDPLVDVNVPVRLIMRILNQPKNHMIRPAHGGPPPSVLAVSPFRVQVLKDVAYLYNDERTNNRHQIMFKLTAKKLPANLAKPEYRYDVIWSQIQAERESELAQQNLDLAQKIAVTKDLTWEALGEATAERFGVRGMPLHPGEVQMIARALAYVVEKAPERERALPLHNMRWFRTLCQLLAQDKSLAKKSRKELVANELYDAVVYDAVLLGFRLVQPRARLNLGHFGERTVYADKLLAWLKGTNSPDLNYVYVPLVMMGIVVIRQVQHRDMGNPWRAVKEIEEALRGRDRLGGGVPVIIFDAMHDLLKQSAEELQRTGYPRI</sequence>
<dbReference type="AlphaFoldDB" id="A0A7S8IEC1"/>
<evidence type="ECO:0000313" key="2">
    <source>
        <dbReference type="Proteomes" id="UP000594468"/>
    </source>
</evidence>
<organism evidence="1 2">
    <name type="scientific">Phototrophicus methaneseepsis</name>
    <dbReference type="NCBI Taxonomy" id="2710758"/>
    <lineage>
        <taxon>Bacteria</taxon>
        <taxon>Bacillati</taxon>
        <taxon>Chloroflexota</taxon>
        <taxon>Candidatus Thermofontia</taxon>
        <taxon>Phototrophicales</taxon>
        <taxon>Phototrophicaceae</taxon>
        <taxon>Phototrophicus</taxon>
    </lineage>
</organism>
<dbReference type="RefSeq" id="WP_195170491.1">
    <property type="nucleotide sequence ID" value="NZ_CP062983.1"/>
</dbReference>
<dbReference type="KEGG" id="pmet:G4Y79_22500"/>
<accession>A0A7S8IEC1</accession>